<dbReference type="Proteomes" id="UP000031575">
    <property type="component" value="Unassembled WGS sequence"/>
</dbReference>
<evidence type="ECO:0000313" key="7">
    <source>
        <dbReference type="EMBL" id="KIH87326.1"/>
    </source>
</evidence>
<keyword evidence="3 5" id="KW-1133">Transmembrane helix</keyword>
<dbReference type="GeneID" id="63678205"/>
<evidence type="ECO:0000313" key="8">
    <source>
        <dbReference type="Proteomes" id="UP000031575"/>
    </source>
</evidence>
<keyword evidence="2 5" id="KW-0812">Transmembrane</keyword>
<evidence type="ECO:0000256" key="1">
    <source>
        <dbReference type="ARBA" id="ARBA00004370"/>
    </source>
</evidence>
<gene>
    <name evidence="7" type="ORF">SPBR_05007</name>
</gene>
<name>A0A0C2IDG9_9PEZI</name>
<organism evidence="7 8">
    <name type="scientific">Sporothrix brasiliensis 5110</name>
    <dbReference type="NCBI Taxonomy" id="1398154"/>
    <lineage>
        <taxon>Eukaryota</taxon>
        <taxon>Fungi</taxon>
        <taxon>Dikarya</taxon>
        <taxon>Ascomycota</taxon>
        <taxon>Pezizomycotina</taxon>
        <taxon>Sordariomycetes</taxon>
        <taxon>Sordariomycetidae</taxon>
        <taxon>Ophiostomatales</taxon>
        <taxon>Ophiostomataceae</taxon>
        <taxon>Sporothrix</taxon>
    </lineage>
</organism>
<feature type="transmembrane region" description="Helical" evidence="5">
    <location>
        <begin position="371"/>
        <end position="390"/>
    </location>
</feature>
<dbReference type="PROSITE" id="PS50895">
    <property type="entry name" value="SURF1"/>
    <property type="match status" value="1"/>
</dbReference>
<dbReference type="AlphaFoldDB" id="A0A0C2IDG9"/>
<dbReference type="PANTHER" id="PTHR23427:SF2">
    <property type="entry name" value="SURFEIT LOCUS PROTEIN 1"/>
    <property type="match status" value="1"/>
</dbReference>
<evidence type="ECO:0000256" key="4">
    <source>
        <dbReference type="ARBA" id="ARBA00023136"/>
    </source>
</evidence>
<dbReference type="InterPro" id="IPR002994">
    <property type="entry name" value="Surf1/Shy1"/>
</dbReference>
<dbReference type="RefSeq" id="XP_040615336.1">
    <property type="nucleotide sequence ID" value="XM_040763284.1"/>
</dbReference>
<keyword evidence="8" id="KW-1185">Reference proteome</keyword>
<dbReference type="EMBL" id="AWTV01000010">
    <property type="protein sequence ID" value="KIH87326.1"/>
    <property type="molecule type" value="Genomic_DNA"/>
</dbReference>
<feature type="transmembrane region" description="Helical" evidence="5">
    <location>
        <begin position="135"/>
        <end position="154"/>
    </location>
</feature>
<comment type="similarity">
    <text evidence="5">Belongs to the SURF1 family.</text>
</comment>
<dbReference type="InterPro" id="IPR045214">
    <property type="entry name" value="Surf1/Surf4"/>
</dbReference>
<dbReference type="OrthoDB" id="10040024at2759"/>
<comment type="subcellular location">
    <subcellularLocation>
        <location evidence="1">Membrane</location>
    </subcellularLocation>
    <subcellularLocation>
        <location evidence="5">Mitochondrion inner membrane</location>
        <topology evidence="5">Multi-pass membrane protein</topology>
    </subcellularLocation>
</comment>
<dbReference type="PANTHER" id="PTHR23427">
    <property type="entry name" value="SURFEIT LOCUS PROTEIN"/>
    <property type="match status" value="1"/>
</dbReference>
<sequence length="407" mass="44751">MNPIIPQRIWQPAVRRFATTATNSEKPAATGICRRSLSTTSASAASWARPWQGSAPMSTPCRQCLRQLTSGRTARRAALRSTSFSTVAARRGSQQQRPGDAAEPLQPADDPNFTSILDNPPELVRSGGRRHGPGLIVLALIPITAFALGTWQVFRLRWKTDLLAKCEDRLVRAPLPLNPQNVADAVAHSRGGSAESVQGGGGGGASDFDYRRVVAVGTFRHDQEMLVGPRVRDGVAGYFVVTPLEIVDARNPEAATETKTTILVNRGWISREQRSQRARARVGVGALPRGLVRVEGMLRAPWKRNFFTPENRPDKGEFYFPDVEGMAKLTGSLPVWVEATMEPDLLQVYDMEAKGVPIGKPAEVNLRNNHAQYIFTCLSLATAIMLWMVAKKPASDIKKRVRLNKNW</sequence>
<dbReference type="GO" id="GO:0005743">
    <property type="term" value="C:mitochondrial inner membrane"/>
    <property type="evidence" value="ECO:0007669"/>
    <property type="project" value="UniProtKB-SubCell"/>
</dbReference>
<evidence type="ECO:0000256" key="5">
    <source>
        <dbReference type="RuleBase" id="RU363076"/>
    </source>
</evidence>
<reference evidence="7 8" key="1">
    <citation type="journal article" date="2014" name="BMC Genomics">
        <title>Comparative genomics of the major fungal agents of human and animal Sporotrichosis: Sporothrix schenckii and Sporothrix brasiliensis.</title>
        <authorList>
            <person name="Teixeira M.M."/>
            <person name="de Almeida L.G."/>
            <person name="Kubitschek-Barreira P."/>
            <person name="Alves F.L."/>
            <person name="Kioshima E.S."/>
            <person name="Abadio A.K."/>
            <person name="Fernandes L."/>
            <person name="Derengowski L.S."/>
            <person name="Ferreira K.S."/>
            <person name="Souza R.C."/>
            <person name="Ruiz J.C."/>
            <person name="de Andrade N.C."/>
            <person name="Paes H.C."/>
            <person name="Nicola A.M."/>
            <person name="Albuquerque P."/>
            <person name="Gerber A.L."/>
            <person name="Martins V.P."/>
            <person name="Peconick L.D."/>
            <person name="Neto A.V."/>
            <person name="Chaucanez C.B."/>
            <person name="Silva P.A."/>
            <person name="Cunha O.L."/>
            <person name="de Oliveira F.F."/>
            <person name="dos Santos T.C."/>
            <person name="Barros A.L."/>
            <person name="Soares M.A."/>
            <person name="de Oliveira L.M."/>
            <person name="Marini M.M."/>
            <person name="Villalobos-Duno H."/>
            <person name="Cunha M.M."/>
            <person name="de Hoog S."/>
            <person name="da Silveira J.F."/>
            <person name="Henrissat B."/>
            <person name="Nino-Vega G.A."/>
            <person name="Cisalpino P.S."/>
            <person name="Mora-Montes H.M."/>
            <person name="Almeida S.R."/>
            <person name="Stajich J.E."/>
            <person name="Lopes-Bezerra L.M."/>
            <person name="Vasconcelos A.T."/>
            <person name="Felipe M.S."/>
        </authorList>
    </citation>
    <scope>NUCLEOTIDE SEQUENCE [LARGE SCALE GENOMIC DNA]</scope>
    <source>
        <strain evidence="7 8">5110</strain>
    </source>
</reference>
<feature type="region of interest" description="Disordered" evidence="6">
    <location>
        <begin position="83"/>
        <end position="125"/>
    </location>
</feature>
<accession>A0A0C2IDG9</accession>
<dbReference type="VEuPathDB" id="FungiDB:SPBR_05007"/>
<evidence type="ECO:0000256" key="3">
    <source>
        <dbReference type="ARBA" id="ARBA00022989"/>
    </source>
</evidence>
<dbReference type="Pfam" id="PF02104">
    <property type="entry name" value="SURF1"/>
    <property type="match status" value="1"/>
</dbReference>
<evidence type="ECO:0000256" key="6">
    <source>
        <dbReference type="SAM" id="MobiDB-lite"/>
    </source>
</evidence>
<evidence type="ECO:0000256" key="2">
    <source>
        <dbReference type="ARBA" id="ARBA00022692"/>
    </source>
</evidence>
<dbReference type="HOGENOM" id="CLU_047737_3_0_1"/>
<keyword evidence="5" id="KW-0999">Mitochondrion inner membrane</keyword>
<keyword evidence="5" id="KW-0496">Mitochondrion</keyword>
<proteinExistence type="inferred from homology"/>
<comment type="caution">
    <text evidence="7">The sequence shown here is derived from an EMBL/GenBank/DDBJ whole genome shotgun (WGS) entry which is preliminary data.</text>
</comment>
<comment type="function">
    <text evidence="5">Probably involved in the biogenesis of the COX complex.</text>
</comment>
<protein>
    <recommendedName>
        <fullName evidence="5">SURF1-like protein</fullName>
    </recommendedName>
</protein>
<keyword evidence="4 5" id="KW-0472">Membrane</keyword>
<dbReference type="GO" id="GO:0033617">
    <property type="term" value="P:mitochondrial respiratory chain complex IV assembly"/>
    <property type="evidence" value="ECO:0007669"/>
    <property type="project" value="TreeGrafter"/>
</dbReference>
<dbReference type="CDD" id="cd06662">
    <property type="entry name" value="SURF1"/>
    <property type="match status" value="1"/>
</dbReference>